<dbReference type="SUPFAM" id="SSF55166">
    <property type="entry name" value="Hedgehog/DD-peptidase"/>
    <property type="match status" value="1"/>
</dbReference>
<evidence type="ECO:0000313" key="5">
    <source>
        <dbReference type="Proteomes" id="UP000713596"/>
    </source>
</evidence>
<dbReference type="Pfam" id="PF02557">
    <property type="entry name" value="VanY"/>
    <property type="match status" value="1"/>
</dbReference>
<dbReference type="InterPro" id="IPR003709">
    <property type="entry name" value="VanY-like_core_dom"/>
</dbReference>
<reference evidence="4" key="2">
    <citation type="submission" date="2021-04" db="EMBL/GenBank/DDBJ databases">
        <authorList>
            <person name="Gilroy R."/>
        </authorList>
    </citation>
    <scope>NUCLEOTIDE SEQUENCE</scope>
    <source>
        <strain evidence="4">B5_2728</strain>
    </source>
</reference>
<dbReference type="InterPro" id="IPR052179">
    <property type="entry name" value="DD-CPase-like"/>
</dbReference>
<evidence type="ECO:0000256" key="1">
    <source>
        <dbReference type="SAM" id="MobiDB-lite"/>
    </source>
</evidence>
<protein>
    <submittedName>
        <fullName evidence="4">M15 family metallopeptidase</fullName>
    </submittedName>
</protein>
<dbReference type="AlphaFoldDB" id="A0A948T2Y0"/>
<keyword evidence="2" id="KW-1133">Transmembrane helix</keyword>
<feature type="transmembrane region" description="Helical" evidence="2">
    <location>
        <begin position="33"/>
        <end position="54"/>
    </location>
</feature>
<dbReference type="PANTHER" id="PTHR34385:SF1">
    <property type="entry name" value="PEPTIDOGLYCAN L-ALANYL-D-GLUTAMATE ENDOPEPTIDASE CWLK"/>
    <property type="match status" value="1"/>
</dbReference>
<evidence type="ECO:0000256" key="2">
    <source>
        <dbReference type="SAM" id="Phobius"/>
    </source>
</evidence>
<dbReference type="CDD" id="cd14852">
    <property type="entry name" value="LD-carboxypeptidase"/>
    <property type="match status" value="1"/>
</dbReference>
<dbReference type="Proteomes" id="UP000713596">
    <property type="component" value="Unassembled WGS sequence"/>
</dbReference>
<sequence length="320" mass="34268">MEHRPNRPLTQAELRRRANARAKRRRQIRRNRMIFALICLALVGLVVFGITSLVKKATGEPSSSSKPSSSSVASSSSASSQPASSAASDSATSGSSGASSSTAASASTSPSASPQATMADRLSAEENDWLLTLVNGNVKLPDGWDDTLETKVAEPTTGKELAAVAADAYIAMKDAAAKDGVDLLLCSGYRSVDYQSRLFEAEKQEWIAKGYSEEEAYNKAKTEVAVPGYSEHSTGLAADIVTPSHQTLDEAFGRTDAGKWLAQHAPEYGFILRYPENKQAITGIIYEPWHFRYVGVENAKAIAASGLTLEEYLDQAVNKA</sequence>
<keyword evidence="2" id="KW-0472">Membrane</keyword>
<feature type="domain" description="D-alanyl-D-alanine carboxypeptidase-like core" evidence="3">
    <location>
        <begin position="160"/>
        <end position="295"/>
    </location>
</feature>
<evidence type="ECO:0000313" key="4">
    <source>
        <dbReference type="EMBL" id="MBU3806119.1"/>
    </source>
</evidence>
<name>A0A948T2Y0_9FIRM</name>
<dbReference type="InterPro" id="IPR058193">
    <property type="entry name" value="VanY/YodJ_core_dom"/>
</dbReference>
<dbReference type="EMBL" id="JAHLFP010000035">
    <property type="protein sequence ID" value="MBU3806119.1"/>
    <property type="molecule type" value="Genomic_DNA"/>
</dbReference>
<keyword evidence="2" id="KW-0812">Transmembrane</keyword>
<dbReference type="GO" id="GO:0008233">
    <property type="term" value="F:peptidase activity"/>
    <property type="evidence" value="ECO:0007669"/>
    <property type="project" value="InterPro"/>
</dbReference>
<dbReference type="GO" id="GO:0006508">
    <property type="term" value="P:proteolysis"/>
    <property type="evidence" value="ECO:0007669"/>
    <property type="project" value="InterPro"/>
</dbReference>
<feature type="compositionally biased region" description="Low complexity" evidence="1">
    <location>
        <begin position="62"/>
        <end position="117"/>
    </location>
</feature>
<reference evidence="4" key="1">
    <citation type="journal article" date="2021" name="PeerJ">
        <title>Extensive microbial diversity within the chicken gut microbiome revealed by metagenomics and culture.</title>
        <authorList>
            <person name="Gilroy R."/>
            <person name="Ravi A."/>
            <person name="Getino M."/>
            <person name="Pursley I."/>
            <person name="Horton D.L."/>
            <person name="Alikhan N.F."/>
            <person name="Baker D."/>
            <person name="Gharbi K."/>
            <person name="Hall N."/>
            <person name="Watson M."/>
            <person name="Adriaenssens E.M."/>
            <person name="Foster-Nyarko E."/>
            <person name="Jarju S."/>
            <person name="Secka A."/>
            <person name="Antonio M."/>
            <person name="Oren A."/>
            <person name="Chaudhuri R.R."/>
            <person name="La Ragione R."/>
            <person name="Hildebrand F."/>
            <person name="Pallen M.J."/>
        </authorList>
    </citation>
    <scope>NUCLEOTIDE SEQUENCE</scope>
    <source>
        <strain evidence="4">B5_2728</strain>
    </source>
</reference>
<evidence type="ECO:0000259" key="3">
    <source>
        <dbReference type="Pfam" id="PF02557"/>
    </source>
</evidence>
<dbReference type="Gene3D" id="3.30.1380.10">
    <property type="match status" value="1"/>
</dbReference>
<organism evidence="4 5">
    <name type="scientific">Candidatus Allofournierella pullistercoris</name>
    <dbReference type="NCBI Taxonomy" id="2838597"/>
    <lineage>
        <taxon>Bacteria</taxon>
        <taxon>Bacillati</taxon>
        <taxon>Bacillota</taxon>
        <taxon>Clostridia</taxon>
        <taxon>Eubacteriales</taxon>
        <taxon>Oscillospiraceae</taxon>
        <taxon>Allofournierella</taxon>
    </lineage>
</organism>
<feature type="region of interest" description="Disordered" evidence="1">
    <location>
        <begin position="56"/>
        <end position="119"/>
    </location>
</feature>
<comment type="caution">
    <text evidence="4">The sequence shown here is derived from an EMBL/GenBank/DDBJ whole genome shotgun (WGS) entry which is preliminary data.</text>
</comment>
<dbReference type="PANTHER" id="PTHR34385">
    <property type="entry name" value="D-ALANYL-D-ALANINE CARBOXYPEPTIDASE"/>
    <property type="match status" value="1"/>
</dbReference>
<dbReference type="InterPro" id="IPR009045">
    <property type="entry name" value="Zn_M74/Hedgehog-like"/>
</dbReference>
<accession>A0A948T2Y0</accession>
<gene>
    <name evidence="4" type="ORF">H9882_04430</name>
</gene>
<proteinExistence type="predicted"/>